<dbReference type="Proteomes" id="UP000095759">
    <property type="component" value="Unassembled WGS sequence"/>
</dbReference>
<accession>A0A1E5P1M6</accession>
<dbReference type="NCBIfam" id="NF033540">
    <property type="entry name" value="transpos_IS701"/>
    <property type="match status" value="1"/>
</dbReference>
<protein>
    <recommendedName>
        <fullName evidence="1">Transposase IS701-like DDE domain-containing protein</fullName>
    </recommendedName>
</protein>
<feature type="domain" description="Transposase IS701-like DDE" evidence="1">
    <location>
        <begin position="4"/>
        <end position="103"/>
    </location>
</feature>
<dbReference type="PANTHER" id="PTHR33627">
    <property type="entry name" value="TRANSPOSASE"/>
    <property type="match status" value="1"/>
</dbReference>
<organism evidence="2 3">
    <name type="scientific">Streptomyces agglomeratus</name>
    <dbReference type="NCBI Taxonomy" id="285458"/>
    <lineage>
        <taxon>Bacteria</taxon>
        <taxon>Bacillati</taxon>
        <taxon>Actinomycetota</taxon>
        <taxon>Actinomycetes</taxon>
        <taxon>Kitasatosporales</taxon>
        <taxon>Streptomycetaceae</taxon>
        <taxon>Streptomyces</taxon>
    </lineage>
</organism>
<dbReference type="AlphaFoldDB" id="A0A1E5P1M6"/>
<evidence type="ECO:0000313" key="3">
    <source>
        <dbReference type="Proteomes" id="UP000095759"/>
    </source>
</evidence>
<proteinExistence type="predicted"/>
<gene>
    <name evidence="2" type="ORF">AS594_02015</name>
</gene>
<keyword evidence="3" id="KW-1185">Reference proteome</keyword>
<sequence>MFAAYATGRGHALVDRELYQPKSWTDDRDRCRAAHVPEHRVFATKGDLARDMIRRAHDSPLRFSWVTADAAYGQDGRFRRFIEDLQLHYVVAVPKSQQVHGPRIEDRFRRETPPEAWQRLSAGPGAKGERVYDWAGALLPVVWERDGDEPTRRRWMLARRSISNPSEIAYFLASAPLDATLTDLARIAGCRWRIEECFQSAKNECGLDEYEVRRHTSWYRHITLAMLAHAFLAAMAALEREKGPGR</sequence>
<dbReference type="SUPFAM" id="SSF53098">
    <property type="entry name" value="Ribonuclease H-like"/>
    <property type="match status" value="1"/>
</dbReference>
<dbReference type="EMBL" id="MEHJ01000001">
    <property type="protein sequence ID" value="OEJ23445.1"/>
    <property type="molecule type" value="Genomic_DNA"/>
</dbReference>
<dbReference type="InterPro" id="IPR038721">
    <property type="entry name" value="IS701-like_DDE_dom"/>
</dbReference>
<evidence type="ECO:0000259" key="1">
    <source>
        <dbReference type="Pfam" id="PF13546"/>
    </source>
</evidence>
<evidence type="ECO:0000313" key="2">
    <source>
        <dbReference type="EMBL" id="OEJ23445.1"/>
    </source>
</evidence>
<dbReference type="InterPro" id="IPR039365">
    <property type="entry name" value="IS701-like"/>
</dbReference>
<comment type="caution">
    <text evidence="2">The sequence shown here is derived from an EMBL/GenBank/DDBJ whole genome shotgun (WGS) entry which is preliminary data.</text>
</comment>
<name>A0A1E5P1M6_9ACTN</name>
<reference evidence="2 3" key="1">
    <citation type="submission" date="2016-08" db="EMBL/GenBank/DDBJ databases">
        <title>Complete genome sequence of Streptomyces agglomeratus strain 6-3-2, a novel anti-MRSA actinomycete isolated from Wuli of Tebit, China.</title>
        <authorList>
            <person name="Chen X."/>
        </authorList>
    </citation>
    <scope>NUCLEOTIDE SEQUENCE [LARGE SCALE GENOMIC DNA]</scope>
    <source>
        <strain evidence="2 3">6-3-2</strain>
    </source>
</reference>
<dbReference type="InterPro" id="IPR012337">
    <property type="entry name" value="RNaseH-like_sf"/>
</dbReference>
<dbReference type="Pfam" id="PF13546">
    <property type="entry name" value="DDE_5"/>
    <property type="match status" value="1"/>
</dbReference>
<dbReference type="STRING" id="285458.BGM19_38660"/>
<dbReference type="PANTHER" id="PTHR33627:SF1">
    <property type="entry name" value="TRANSPOSASE"/>
    <property type="match status" value="1"/>
</dbReference>